<keyword evidence="4 7" id="KW-0862">Zinc</keyword>
<feature type="region of interest" description="Disordered" evidence="8">
    <location>
        <begin position="94"/>
        <end position="159"/>
    </location>
</feature>
<evidence type="ECO:0000256" key="2">
    <source>
        <dbReference type="ARBA" id="ARBA00022723"/>
    </source>
</evidence>
<evidence type="ECO:0000259" key="9">
    <source>
        <dbReference type="PROSITE" id="PS50023"/>
    </source>
</evidence>
<dbReference type="EMBL" id="LUGH01000034">
    <property type="protein sequence ID" value="OBZ90768.1"/>
    <property type="molecule type" value="Genomic_DNA"/>
</dbReference>
<gene>
    <name evidence="10" type="primary">CSRP1</name>
    <name evidence="10" type="ORF">A0J61_01176</name>
</gene>
<dbReference type="CDD" id="cd09326">
    <property type="entry name" value="LIM_CRP_like"/>
    <property type="match status" value="2"/>
</dbReference>
<dbReference type="Pfam" id="PF00412">
    <property type="entry name" value="LIM"/>
    <property type="match status" value="2"/>
</dbReference>
<evidence type="ECO:0000256" key="4">
    <source>
        <dbReference type="ARBA" id="ARBA00022833"/>
    </source>
</evidence>
<dbReference type="OrthoDB" id="8062037at2759"/>
<proteinExistence type="predicted"/>
<evidence type="ECO:0000313" key="11">
    <source>
        <dbReference type="Proteomes" id="UP000093000"/>
    </source>
</evidence>
<feature type="domain" description="LIM zinc-binding" evidence="9">
    <location>
        <begin position="9"/>
        <end position="69"/>
    </location>
</feature>
<dbReference type="InParanoid" id="A0A1C7NP34"/>
<dbReference type="PROSITE" id="PS50023">
    <property type="entry name" value="LIM_DOMAIN_2"/>
    <property type="match status" value="2"/>
</dbReference>
<dbReference type="FunFam" id="2.10.110.10:FF:000001">
    <property type="entry name" value="Cysteine and glycine-rich protein 1"/>
    <property type="match status" value="2"/>
</dbReference>
<dbReference type="Proteomes" id="UP000093000">
    <property type="component" value="Unassembled WGS sequence"/>
</dbReference>
<name>A0A1C7NP34_9FUNG</name>
<evidence type="ECO:0000256" key="8">
    <source>
        <dbReference type="SAM" id="MobiDB-lite"/>
    </source>
</evidence>
<dbReference type="AlphaFoldDB" id="A0A1C7NP34"/>
<evidence type="ECO:0000256" key="3">
    <source>
        <dbReference type="ARBA" id="ARBA00022737"/>
    </source>
</evidence>
<evidence type="ECO:0000256" key="7">
    <source>
        <dbReference type="PROSITE-ProRule" id="PRU00125"/>
    </source>
</evidence>
<reference evidence="10 11" key="1">
    <citation type="submission" date="2016-03" db="EMBL/GenBank/DDBJ databases">
        <title>Choanephora cucurbitarum.</title>
        <authorList>
            <person name="Min B."/>
            <person name="Park H."/>
            <person name="Park J.-H."/>
            <person name="Shin H.-D."/>
            <person name="Choi I.-G."/>
        </authorList>
    </citation>
    <scope>NUCLEOTIDE SEQUENCE [LARGE SCALE GENOMIC DNA]</scope>
    <source>
        <strain evidence="10 11">KUS-F28377</strain>
    </source>
</reference>
<dbReference type="GO" id="GO:0005737">
    <property type="term" value="C:cytoplasm"/>
    <property type="evidence" value="ECO:0007669"/>
    <property type="project" value="TreeGrafter"/>
</dbReference>
<dbReference type="InterPro" id="IPR001781">
    <property type="entry name" value="Znf_LIM"/>
</dbReference>
<organism evidence="10 11">
    <name type="scientific">Choanephora cucurbitarum</name>
    <dbReference type="NCBI Taxonomy" id="101091"/>
    <lineage>
        <taxon>Eukaryota</taxon>
        <taxon>Fungi</taxon>
        <taxon>Fungi incertae sedis</taxon>
        <taxon>Mucoromycota</taxon>
        <taxon>Mucoromycotina</taxon>
        <taxon>Mucoromycetes</taxon>
        <taxon>Mucorales</taxon>
        <taxon>Mucorineae</taxon>
        <taxon>Choanephoraceae</taxon>
        <taxon>Choanephoroideae</taxon>
        <taxon>Choanephora</taxon>
    </lineage>
</organism>
<keyword evidence="11" id="KW-1185">Reference proteome</keyword>
<dbReference type="GO" id="GO:0005634">
    <property type="term" value="C:nucleus"/>
    <property type="evidence" value="ECO:0007669"/>
    <property type="project" value="UniProtKB-SubCell"/>
</dbReference>
<feature type="domain" description="LIM zinc-binding" evidence="9">
    <location>
        <begin position="173"/>
        <end position="233"/>
    </location>
</feature>
<dbReference type="GO" id="GO:0042805">
    <property type="term" value="F:actinin binding"/>
    <property type="evidence" value="ECO:0007669"/>
    <property type="project" value="TreeGrafter"/>
</dbReference>
<keyword evidence="3" id="KW-0677">Repeat</keyword>
<dbReference type="SUPFAM" id="SSF57716">
    <property type="entry name" value="Glucocorticoid receptor-like (DNA-binding domain)"/>
    <property type="match status" value="4"/>
</dbReference>
<keyword evidence="2 7" id="KW-0479">Metal-binding</keyword>
<evidence type="ECO:0000313" key="10">
    <source>
        <dbReference type="EMBL" id="OBZ90768.1"/>
    </source>
</evidence>
<comment type="subcellular location">
    <subcellularLocation>
        <location evidence="1">Nucleus</location>
    </subcellularLocation>
</comment>
<keyword evidence="6" id="KW-0539">Nucleus</keyword>
<keyword evidence="5 7" id="KW-0440">LIM domain</keyword>
<feature type="compositionally biased region" description="Pro residues" evidence="8">
    <location>
        <begin position="113"/>
        <end position="151"/>
    </location>
</feature>
<dbReference type="PROSITE" id="PS00478">
    <property type="entry name" value="LIM_DOMAIN_1"/>
    <property type="match status" value="2"/>
</dbReference>
<sequence length="249" mass="27623">MPPRFGGAPQCPRCQKSVYMAEQVIGPGGFWHKSCLTCKECNKRLDSTTLTEKDDEAYCKTCYSRQWGPKGYGFAGGAAFLSTENKLPSEIIKERINDGSITTMDQPTSREIPPTPPRPVAPPTPPRPVEPVTSRPPVPPKPDLRPAPPEKPTSLSNRTSYVPKKFNFTSQQDICTRCGKAVYAAELMYGAGNKYHKMCLKCTDCGKRLDSTNMVDRDFELYCRGCYSKSFGPKGFGYNNLLMPEGATR</sequence>
<dbReference type="PANTHER" id="PTHR24215:SF35">
    <property type="entry name" value="MUSCLE LIM PROTEIN MLP84B"/>
    <property type="match status" value="1"/>
</dbReference>
<evidence type="ECO:0000256" key="1">
    <source>
        <dbReference type="ARBA" id="ARBA00004123"/>
    </source>
</evidence>
<comment type="caution">
    <text evidence="10">The sequence shown here is derived from an EMBL/GenBank/DDBJ whole genome shotgun (WGS) entry which is preliminary data.</text>
</comment>
<protein>
    <submittedName>
        <fullName evidence="10">Cysteine and glycine-rich protein 1</fullName>
    </submittedName>
</protein>
<evidence type="ECO:0000256" key="6">
    <source>
        <dbReference type="ARBA" id="ARBA00023242"/>
    </source>
</evidence>
<dbReference type="PANTHER" id="PTHR24215">
    <property type="entry name" value="RHO-GTPASE-ACTIVATING PROTEIN LRG1"/>
    <property type="match status" value="1"/>
</dbReference>
<dbReference type="STRING" id="101091.A0A1C7NP34"/>
<dbReference type="GO" id="GO:0046872">
    <property type="term" value="F:metal ion binding"/>
    <property type="evidence" value="ECO:0007669"/>
    <property type="project" value="UniProtKB-KW"/>
</dbReference>
<dbReference type="SMART" id="SM00132">
    <property type="entry name" value="LIM"/>
    <property type="match status" value="2"/>
</dbReference>
<evidence type="ECO:0000256" key="5">
    <source>
        <dbReference type="ARBA" id="ARBA00023038"/>
    </source>
</evidence>
<accession>A0A1C7NP34</accession>
<dbReference type="GO" id="GO:0030036">
    <property type="term" value="P:actin cytoskeleton organization"/>
    <property type="evidence" value="ECO:0007669"/>
    <property type="project" value="TreeGrafter"/>
</dbReference>
<dbReference type="Gene3D" id="2.10.110.10">
    <property type="entry name" value="Cysteine Rich Protein"/>
    <property type="match status" value="2"/>
</dbReference>
<dbReference type="GO" id="GO:0008307">
    <property type="term" value="F:structural constituent of muscle"/>
    <property type="evidence" value="ECO:0007669"/>
    <property type="project" value="TreeGrafter"/>
</dbReference>